<keyword evidence="1" id="KW-0472">Membrane</keyword>
<reference evidence="2" key="1">
    <citation type="submission" date="2016-01" db="EMBL/GenBank/DDBJ databases">
        <authorList>
            <person name="Peeters C."/>
        </authorList>
    </citation>
    <scope>NUCLEOTIDE SEQUENCE</scope>
    <source>
        <strain evidence="2">LMG 29320</strain>
    </source>
</reference>
<accession>A0A158BN81</accession>
<dbReference type="RefSeq" id="WP_061135241.1">
    <property type="nucleotide sequence ID" value="NZ_FCNX02000007.1"/>
</dbReference>
<keyword evidence="1" id="KW-0812">Transmembrane</keyword>
<proteinExistence type="predicted"/>
<dbReference type="STRING" id="1777138.AWB77_03034"/>
<keyword evidence="1" id="KW-1133">Transmembrane helix</keyword>
<dbReference type="OrthoDB" id="9125798at2"/>
<organism evidence="2 3">
    <name type="scientific">Caballeronia fortuita</name>
    <dbReference type="NCBI Taxonomy" id="1777138"/>
    <lineage>
        <taxon>Bacteria</taxon>
        <taxon>Pseudomonadati</taxon>
        <taxon>Pseudomonadota</taxon>
        <taxon>Betaproteobacteria</taxon>
        <taxon>Burkholderiales</taxon>
        <taxon>Burkholderiaceae</taxon>
        <taxon>Caballeronia</taxon>
    </lineage>
</organism>
<feature type="transmembrane region" description="Helical" evidence="1">
    <location>
        <begin position="398"/>
        <end position="419"/>
    </location>
</feature>
<feature type="transmembrane region" description="Helical" evidence="1">
    <location>
        <begin position="180"/>
        <end position="196"/>
    </location>
</feature>
<dbReference type="AlphaFoldDB" id="A0A158BN81"/>
<feature type="transmembrane region" description="Helical" evidence="1">
    <location>
        <begin position="431"/>
        <end position="449"/>
    </location>
</feature>
<evidence type="ECO:0000313" key="2">
    <source>
        <dbReference type="EMBL" id="SAK71538.1"/>
    </source>
</evidence>
<keyword evidence="3" id="KW-1185">Reference proteome</keyword>
<dbReference type="EMBL" id="FCNX02000007">
    <property type="protein sequence ID" value="SAK71538.1"/>
    <property type="molecule type" value="Genomic_DNA"/>
</dbReference>
<feature type="transmembrane region" description="Helical" evidence="1">
    <location>
        <begin position="101"/>
        <end position="121"/>
    </location>
</feature>
<gene>
    <name evidence="2" type="ORF">AWB77_03034</name>
</gene>
<feature type="transmembrane region" description="Helical" evidence="1">
    <location>
        <begin position="156"/>
        <end position="174"/>
    </location>
</feature>
<feature type="transmembrane region" description="Helical" evidence="1">
    <location>
        <begin position="369"/>
        <end position="392"/>
    </location>
</feature>
<sequence>MSLFLPLFRKVARSNITALAYIAVLCAVFSLHLFTGLADNGDFSRTFGFLIEGPAGWPSGVPVVNSPEWNRRFFHTWINDWSYYPHLSNFRNFYSISSQKAWMLVQAAFSIVTTGSLSTYSVIAGSIPGRLVYVSGFIAMFHMIRRNGGHRAAWTYLFLATPIMLASAFAAFLNSFFEEQMMIFGLPVMAVFVYLARVTGIRRYAYTAIGIALVVGLSKTAYFLAPMIVAPFVWQRRRGVIVAAAVATALAFMPAKLSENRSINQYHALYYGALKVLKEREGVELKAIGGKPVFNECVGVIGFTDEGGACMRRASPTYADTARVLLAHPRLAAELALATLNAGNGIDIPRDGLQLEGAPSFAGAPLFRLWSVVFAHHMNVAAFVCAALALGFRRRLNPLAAIGLMFSAWGLVQYGLALADGFIEIEKHLIGANYSLTLALLFFASSLAWRRASPAGCRNPPH</sequence>
<feature type="transmembrane region" description="Helical" evidence="1">
    <location>
        <begin position="208"/>
        <end position="234"/>
    </location>
</feature>
<dbReference type="Proteomes" id="UP000054903">
    <property type="component" value="Unassembled WGS sequence"/>
</dbReference>
<comment type="caution">
    <text evidence="2">The sequence shown here is derived from an EMBL/GenBank/DDBJ whole genome shotgun (WGS) entry which is preliminary data.</text>
</comment>
<evidence type="ECO:0000256" key="1">
    <source>
        <dbReference type="SAM" id="Phobius"/>
    </source>
</evidence>
<evidence type="ECO:0008006" key="4">
    <source>
        <dbReference type="Google" id="ProtNLM"/>
    </source>
</evidence>
<name>A0A158BN81_9BURK</name>
<feature type="transmembrane region" description="Helical" evidence="1">
    <location>
        <begin position="20"/>
        <end position="38"/>
    </location>
</feature>
<feature type="transmembrane region" description="Helical" evidence="1">
    <location>
        <begin position="127"/>
        <end position="144"/>
    </location>
</feature>
<protein>
    <recommendedName>
        <fullName evidence="4">Glycosyltransferase RgtA/B/C/D-like domain-containing protein</fullName>
    </recommendedName>
</protein>
<evidence type="ECO:0000313" key="3">
    <source>
        <dbReference type="Proteomes" id="UP000054903"/>
    </source>
</evidence>